<evidence type="ECO:0000256" key="2">
    <source>
        <dbReference type="SAM" id="MobiDB-lite"/>
    </source>
</evidence>
<protein>
    <recommendedName>
        <fullName evidence="5">Seed biotin-containing protein SBP65-like</fullName>
    </recommendedName>
</protein>
<evidence type="ECO:0000313" key="4">
    <source>
        <dbReference type="Proteomes" id="UP000233551"/>
    </source>
</evidence>
<accession>A0A2I0IFH3</accession>
<dbReference type="GO" id="GO:0009631">
    <property type="term" value="P:cold acclimation"/>
    <property type="evidence" value="ECO:0007669"/>
    <property type="project" value="TreeGrafter"/>
</dbReference>
<dbReference type="PANTHER" id="PTHR47877:SF3">
    <property type="entry name" value="LATE EMBRYOGENESIS ABUNDANT DOMAIN-CONTAINING PROTEIN _ LEA DOMAIN-CONTAINING PROTEIN"/>
    <property type="match status" value="1"/>
</dbReference>
<evidence type="ECO:0000313" key="3">
    <source>
        <dbReference type="EMBL" id="PKI42755.1"/>
    </source>
</evidence>
<comment type="caution">
    <text evidence="3">The sequence shown here is derived from an EMBL/GenBank/DDBJ whole genome shotgun (WGS) entry which is preliminary data.</text>
</comment>
<sequence length="315" mass="34379">MASQQQPRRKNTNSDREVHVEKDRVPKMASHLESLAKKAKESDVTLGKDAPTVEGEQDIDRAEVAAHFVEKLRDLASCLRWERGPWKQEAREITGREEKGSESQQPSLEEISRLRALAQQNSMDTLRAAEERYNKAKESKGAAAKDVVLEKSRQGYGVAKEYKVPKAEQTKDYTVHKAAEDKDYTVQKAAAAVAKDKAVDVTKGVAGYAGEKAAVAKGVTVDTGKNAVDYTGKTVEGTKLATRFVEGVAGKMGEVVAGAGHKAAEMSTKPLVAAKEVVISIGESVKEYTACNREGAQEITRLGNWLRVRPIISVW</sequence>
<proteinExistence type="predicted"/>
<feature type="compositionally biased region" description="Basic and acidic residues" evidence="2">
    <location>
        <begin position="87"/>
        <end position="101"/>
    </location>
</feature>
<dbReference type="GO" id="GO:0005829">
    <property type="term" value="C:cytosol"/>
    <property type="evidence" value="ECO:0007669"/>
    <property type="project" value="TreeGrafter"/>
</dbReference>
<evidence type="ECO:0000256" key="1">
    <source>
        <dbReference type="SAM" id="Coils"/>
    </source>
</evidence>
<evidence type="ECO:0008006" key="5">
    <source>
        <dbReference type="Google" id="ProtNLM"/>
    </source>
</evidence>
<feature type="region of interest" description="Disordered" evidence="2">
    <location>
        <begin position="1"/>
        <end position="58"/>
    </location>
</feature>
<dbReference type="PANTHER" id="PTHR47877">
    <property type="entry name" value="LATE EMBRYOGENESIS ABUNDANT DOMAIN-CONTAINING PROTEIN / LEA DOMAIN-CONTAINING PROTEIN"/>
    <property type="match status" value="1"/>
</dbReference>
<reference evidence="3 4" key="1">
    <citation type="submission" date="2017-11" db="EMBL/GenBank/DDBJ databases">
        <title>De-novo sequencing of pomegranate (Punica granatum L.) genome.</title>
        <authorList>
            <person name="Akparov Z."/>
            <person name="Amiraslanov A."/>
            <person name="Hajiyeva S."/>
            <person name="Abbasov M."/>
            <person name="Kaur K."/>
            <person name="Hamwieh A."/>
            <person name="Solovyev V."/>
            <person name="Salamov A."/>
            <person name="Braich B."/>
            <person name="Kosarev P."/>
            <person name="Mahmoud A."/>
            <person name="Hajiyev E."/>
            <person name="Babayeva S."/>
            <person name="Izzatullayeva V."/>
            <person name="Mammadov A."/>
            <person name="Mammadov A."/>
            <person name="Sharifova S."/>
            <person name="Ojaghi J."/>
            <person name="Eynullazada K."/>
            <person name="Bayramov B."/>
            <person name="Abdulazimova A."/>
            <person name="Shahmuradov I."/>
        </authorList>
    </citation>
    <scope>NUCLEOTIDE SEQUENCE [LARGE SCALE GENOMIC DNA]</scope>
    <source>
        <strain evidence="4">cv. AG2017</strain>
        <tissue evidence="3">Leaf</tissue>
    </source>
</reference>
<organism evidence="3 4">
    <name type="scientific">Punica granatum</name>
    <name type="common">Pomegranate</name>
    <dbReference type="NCBI Taxonomy" id="22663"/>
    <lineage>
        <taxon>Eukaryota</taxon>
        <taxon>Viridiplantae</taxon>
        <taxon>Streptophyta</taxon>
        <taxon>Embryophyta</taxon>
        <taxon>Tracheophyta</taxon>
        <taxon>Spermatophyta</taxon>
        <taxon>Magnoliopsida</taxon>
        <taxon>eudicotyledons</taxon>
        <taxon>Gunneridae</taxon>
        <taxon>Pentapetalae</taxon>
        <taxon>rosids</taxon>
        <taxon>malvids</taxon>
        <taxon>Myrtales</taxon>
        <taxon>Lythraceae</taxon>
        <taxon>Punica</taxon>
    </lineage>
</organism>
<name>A0A2I0IFH3_PUNGR</name>
<keyword evidence="1" id="KW-0175">Coiled coil</keyword>
<dbReference type="AlphaFoldDB" id="A0A2I0IFH3"/>
<gene>
    <name evidence="3" type="ORF">CRG98_036883</name>
</gene>
<keyword evidence="4" id="KW-1185">Reference proteome</keyword>
<feature type="compositionally biased region" description="Basic and acidic residues" evidence="2">
    <location>
        <begin position="12"/>
        <end position="26"/>
    </location>
</feature>
<dbReference type="EMBL" id="PGOL01003135">
    <property type="protein sequence ID" value="PKI42755.1"/>
    <property type="molecule type" value="Genomic_DNA"/>
</dbReference>
<feature type="compositionally biased region" description="Basic and acidic residues" evidence="2">
    <location>
        <begin position="34"/>
        <end position="43"/>
    </location>
</feature>
<feature type="coiled-coil region" evidence="1">
    <location>
        <begin position="119"/>
        <end position="146"/>
    </location>
</feature>
<dbReference type="Proteomes" id="UP000233551">
    <property type="component" value="Unassembled WGS sequence"/>
</dbReference>
<feature type="region of interest" description="Disordered" evidence="2">
    <location>
        <begin position="87"/>
        <end position="109"/>
    </location>
</feature>